<evidence type="ECO:0000313" key="6">
    <source>
        <dbReference type="EMBL" id="EHH52036.1"/>
    </source>
</evidence>
<protein>
    <recommendedName>
        <fullName evidence="2 4">COP9 signalosome complex subunit 6</fullName>
    </recommendedName>
</protein>
<feature type="domain" description="MPN" evidence="5">
    <location>
        <begin position="39"/>
        <end position="172"/>
    </location>
</feature>
<evidence type="ECO:0000256" key="3">
    <source>
        <dbReference type="ARBA" id="ARBA00022790"/>
    </source>
</evidence>
<dbReference type="InterPro" id="IPR000555">
    <property type="entry name" value="JAMM/MPN+_dom"/>
</dbReference>
<comment type="function">
    <text evidence="4">Component of the COP9 signalosome complex (CSN), a complex involved in various cellular and developmental processes.</text>
</comment>
<dbReference type="PANTHER" id="PTHR10540">
    <property type="entry name" value="EUKARYOTIC TRANSLATION INITIATION FACTOR 3 SUBUNIT F-RELATED"/>
    <property type="match status" value="1"/>
</dbReference>
<dbReference type="CDD" id="cd08063">
    <property type="entry name" value="MPN_CSN6"/>
    <property type="match status" value="1"/>
</dbReference>
<organism>
    <name type="scientific">Macaca fascicularis</name>
    <name type="common">Crab-eating macaque</name>
    <name type="synonym">Cynomolgus monkey</name>
    <dbReference type="NCBI Taxonomy" id="9541"/>
    <lineage>
        <taxon>Eukaryota</taxon>
        <taxon>Metazoa</taxon>
        <taxon>Chordata</taxon>
        <taxon>Craniata</taxon>
        <taxon>Vertebrata</taxon>
        <taxon>Euteleostomi</taxon>
        <taxon>Mammalia</taxon>
        <taxon>Eutheria</taxon>
        <taxon>Euarchontoglires</taxon>
        <taxon>Primates</taxon>
        <taxon>Haplorrhini</taxon>
        <taxon>Catarrhini</taxon>
        <taxon>Cercopithecidae</taxon>
        <taxon>Cercopithecinae</taxon>
        <taxon>Macaca</taxon>
    </lineage>
</organism>
<keyword evidence="4" id="KW-0539">Nucleus</keyword>
<evidence type="ECO:0000256" key="1">
    <source>
        <dbReference type="ARBA" id="ARBA00010893"/>
    </source>
</evidence>
<dbReference type="PANTHER" id="PTHR10540:SF8">
    <property type="entry name" value="COP9 SIGNALOSOME COMPLEX SUBUNIT 6"/>
    <property type="match status" value="1"/>
</dbReference>
<dbReference type="Pfam" id="PF13012">
    <property type="entry name" value="MitMem_reg"/>
    <property type="match status" value="1"/>
</dbReference>
<gene>
    <name evidence="6" type="ORF">EGM_12401</name>
</gene>
<comment type="similarity">
    <text evidence="1 4">Belongs to the peptidase M67A family. CSN6 subfamily.</text>
</comment>
<proteinExistence type="inferred from homology"/>
<dbReference type="SMART" id="SM00232">
    <property type="entry name" value="JAB_MPN"/>
    <property type="match status" value="1"/>
</dbReference>
<reference evidence="6" key="1">
    <citation type="journal article" date="2011" name="Nat. Biotechnol.">
        <title>Genome sequencing and comparison of two nonhuman primate animal models, the cynomolgus and Chinese rhesus macaques.</title>
        <authorList>
            <person name="Yan G."/>
            <person name="Zhang G."/>
            <person name="Fang X."/>
            <person name="Zhang Y."/>
            <person name="Li C."/>
            <person name="Ling F."/>
            <person name="Cooper D.N."/>
            <person name="Li Q."/>
            <person name="Li Y."/>
            <person name="van Gool A.J."/>
            <person name="Du H."/>
            <person name="Chen J."/>
            <person name="Chen R."/>
            <person name="Zhang P."/>
            <person name="Huang Z."/>
            <person name="Thompson J.R."/>
            <person name="Meng Y."/>
            <person name="Bai Y."/>
            <person name="Wang J."/>
            <person name="Zhuo M."/>
            <person name="Wang T."/>
            <person name="Huang Y."/>
            <person name="Wei L."/>
            <person name="Li J."/>
            <person name="Wang Z."/>
            <person name="Hu H."/>
            <person name="Yang P."/>
            <person name="Le L."/>
            <person name="Stenson P.D."/>
            <person name="Li B."/>
            <person name="Liu X."/>
            <person name="Ball E.V."/>
            <person name="An N."/>
            <person name="Huang Q."/>
            <person name="Zhang Y."/>
            <person name="Fan W."/>
            <person name="Zhang X."/>
            <person name="Li Y."/>
            <person name="Wang W."/>
            <person name="Katze M.G."/>
            <person name="Su B."/>
            <person name="Nielsen R."/>
            <person name="Yang H."/>
            <person name="Wang J."/>
            <person name="Wang X."/>
            <person name="Wang J."/>
        </authorList>
    </citation>
    <scope>NUCLEOTIDE SEQUENCE [LARGE SCALE GENOMIC DNA]</scope>
    <source>
        <strain evidence="6">CE-4</strain>
    </source>
</reference>
<dbReference type="EMBL" id="CM001278">
    <property type="protein sequence ID" value="EHH52036.1"/>
    <property type="molecule type" value="Genomic_DNA"/>
</dbReference>
<dbReference type="InterPro" id="IPR033859">
    <property type="entry name" value="MPN_CSN6"/>
</dbReference>
<dbReference type="InterPro" id="IPR037518">
    <property type="entry name" value="MPN"/>
</dbReference>
<dbReference type="GO" id="GO:0008180">
    <property type="term" value="C:COP9 signalosome"/>
    <property type="evidence" value="ECO:0007669"/>
    <property type="project" value="UniProtKB-UniRule"/>
</dbReference>
<keyword evidence="3 4" id="KW-0736">Signalosome</keyword>
<name>G7P0C4_MACFA</name>
<sequence length="362" mass="40187">MAAAAGAATNGTGGSSGMEVDAAVVPSVMASGVTGSVSVALHPLVILNISDYWICMRSQEGRPVQVIGALIGKQEGRNIEVMNSFELLSHTVEEKIIIDKEYYYTKEEQFKQVFKELEFLGWYTTGGPPDPSDIHVHKQVCEIIESPLFLKLNPMTKHTDLPVSVFESVIDIINGEVCEIIESPLFLKLNPMTKHTDLPVSVFESVIDIINGEATMLFAELTYTLATEEAERIGVDHVARMTATGSGENSTVAEHLIAQHSAIKMLHSRVKLILEYVKASEAGEVPFNHEILREAYALCHCLPVLSTDKFKTDFYDQCNDVGLMAYLGTITKTCNTMNQFVNKFNVLYDRQGIGRRMRRLFF</sequence>
<evidence type="ECO:0000259" key="5">
    <source>
        <dbReference type="PROSITE" id="PS50249"/>
    </source>
</evidence>
<dbReference type="Pfam" id="PF01398">
    <property type="entry name" value="JAB"/>
    <property type="match status" value="1"/>
</dbReference>
<dbReference type="GO" id="GO:0008237">
    <property type="term" value="F:metallopeptidase activity"/>
    <property type="evidence" value="ECO:0007669"/>
    <property type="project" value="InterPro"/>
</dbReference>
<dbReference type="GO" id="GO:0005737">
    <property type="term" value="C:cytoplasm"/>
    <property type="evidence" value="ECO:0007669"/>
    <property type="project" value="UniProtKB-SubCell"/>
</dbReference>
<dbReference type="GO" id="GO:0000338">
    <property type="term" value="P:protein deneddylation"/>
    <property type="evidence" value="ECO:0007669"/>
    <property type="project" value="InterPro"/>
</dbReference>
<dbReference type="PROSITE" id="PS50249">
    <property type="entry name" value="MPN"/>
    <property type="match status" value="1"/>
</dbReference>
<dbReference type="AlphaFoldDB" id="G7P0C4"/>
<accession>G7P0C4</accession>
<dbReference type="Gene3D" id="3.40.140.10">
    <property type="entry name" value="Cytidine Deaminase, domain 2"/>
    <property type="match status" value="2"/>
</dbReference>
<dbReference type="InterPro" id="IPR024969">
    <property type="entry name" value="EIF3F/CSN6-like_C"/>
</dbReference>
<comment type="subcellular location">
    <subcellularLocation>
        <location evidence="4">Cytoplasm</location>
    </subcellularLocation>
    <subcellularLocation>
        <location evidence="4">Nucleus</location>
    </subcellularLocation>
</comment>
<dbReference type="Proteomes" id="UP000009130">
    <property type="component" value="Chromosome 3"/>
</dbReference>
<keyword evidence="4" id="KW-0963">Cytoplasm</keyword>
<evidence type="ECO:0000256" key="4">
    <source>
        <dbReference type="RuleBase" id="RU367006"/>
    </source>
</evidence>
<evidence type="ECO:0000256" key="2">
    <source>
        <dbReference type="ARBA" id="ARBA00014871"/>
    </source>
</evidence>